<dbReference type="Pfam" id="PF08279">
    <property type="entry name" value="HTH_11"/>
    <property type="match status" value="1"/>
</dbReference>
<dbReference type="EMBL" id="CP095073">
    <property type="protein sequence ID" value="UOQ45452.1"/>
    <property type="molecule type" value="Genomic_DNA"/>
</dbReference>
<gene>
    <name evidence="2" type="ORF">MUN89_05755</name>
</gene>
<feature type="domain" description="Helix-turn-helix type 11" evidence="1">
    <location>
        <begin position="4"/>
        <end position="62"/>
    </location>
</feature>
<evidence type="ECO:0000313" key="3">
    <source>
        <dbReference type="Proteomes" id="UP000831787"/>
    </source>
</evidence>
<dbReference type="RefSeq" id="WP_244712188.1">
    <property type="nucleotide sequence ID" value="NZ_CP095073.1"/>
</dbReference>
<dbReference type="InterPro" id="IPR036388">
    <property type="entry name" value="WH-like_DNA-bd_sf"/>
</dbReference>
<evidence type="ECO:0000313" key="2">
    <source>
        <dbReference type="EMBL" id="UOQ45452.1"/>
    </source>
</evidence>
<dbReference type="PANTHER" id="PTHR30185:SF12">
    <property type="entry name" value="TRANSCRIPTIONAL REGULATOR MANR"/>
    <property type="match status" value="1"/>
</dbReference>
<keyword evidence="3" id="KW-1185">Reference proteome</keyword>
<proteinExistence type="predicted"/>
<dbReference type="PANTHER" id="PTHR30185">
    <property type="entry name" value="CRYPTIC BETA-GLUCOSIDE BGL OPERON ANTITERMINATOR"/>
    <property type="match status" value="1"/>
</dbReference>
<dbReference type="Proteomes" id="UP000831787">
    <property type="component" value="Chromosome"/>
</dbReference>
<name>A0ABY4EPB0_9BACI</name>
<sequence length="193" mass="22179">MNERQTKIIRTLLLNSNEAHRVQQLADDLHCSEKTVRNDLKIIQEFLDLNSHASINRRPGVGLQLVIEEEEKKQLFNLLNRSEAGTEQDRILEIAYQLLVENKPMTLQAMAGQYYATLSEIRNDLVAINKWVQSFDLAVVSKQRLGSTIMGKKSINGMRLLIYQNLPPKKHTRIRTSCNCSRTMRLTLSDSRS</sequence>
<dbReference type="InterPro" id="IPR050661">
    <property type="entry name" value="BglG_antiterminators"/>
</dbReference>
<evidence type="ECO:0000259" key="1">
    <source>
        <dbReference type="Pfam" id="PF08279"/>
    </source>
</evidence>
<organism evidence="2 3">
    <name type="scientific">Halobacillus salinarum</name>
    <dbReference type="NCBI Taxonomy" id="2932257"/>
    <lineage>
        <taxon>Bacteria</taxon>
        <taxon>Bacillati</taxon>
        <taxon>Bacillota</taxon>
        <taxon>Bacilli</taxon>
        <taxon>Bacillales</taxon>
        <taxon>Bacillaceae</taxon>
        <taxon>Halobacillus</taxon>
    </lineage>
</organism>
<dbReference type="SUPFAM" id="SSF46785">
    <property type="entry name" value="Winged helix' DNA-binding domain"/>
    <property type="match status" value="1"/>
</dbReference>
<protein>
    <submittedName>
        <fullName evidence="2">HTH domain-containing protein</fullName>
    </submittedName>
</protein>
<accession>A0ABY4EPB0</accession>
<dbReference type="InterPro" id="IPR013196">
    <property type="entry name" value="HTH_11"/>
</dbReference>
<dbReference type="Gene3D" id="1.10.10.10">
    <property type="entry name" value="Winged helix-like DNA-binding domain superfamily/Winged helix DNA-binding domain"/>
    <property type="match status" value="2"/>
</dbReference>
<reference evidence="2 3" key="1">
    <citation type="submission" date="2022-04" db="EMBL/GenBank/DDBJ databases">
        <title>Halobacillus sp. isolated from saltern.</title>
        <authorList>
            <person name="Won M."/>
            <person name="Lee C.-M."/>
            <person name="Woen H.-Y."/>
            <person name="Kwon S.-W."/>
        </authorList>
    </citation>
    <scope>NUCLEOTIDE SEQUENCE [LARGE SCALE GENOMIC DNA]</scope>
    <source>
        <strain evidence="2 3">SSBR10-3</strain>
    </source>
</reference>
<dbReference type="InterPro" id="IPR036390">
    <property type="entry name" value="WH_DNA-bd_sf"/>
</dbReference>